<name>A0A328WNW0_9FLAO</name>
<dbReference type="NCBIfam" id="TIGR01730">
    <property type="entry name" value="RND_mfp"/>
    <property type="match status" value="1"/>
</dbReference>
<evidence type="ECO:0000256" key="2">
    <source>
        <dbReference type="ARBA" id="ARBA00009477"/>
    </source>
</evidence>
<dbReference type="GO" id="GO:0015562">
    <property type="term" value="F:efflux transmembrane transporter activity"/>
    <property type="evidence" value="ECO:0007669"/>
    <property type="project" value="TreeGrafter"/>
</dbReference>
<dbReference type="PANTHER" id="PTHR30469">
    <property type="entry name" value="MULTIDRUG RESISTANCE PROTEIN MDTA"/>
    <property type="match status" value="1"/>
</dbReference>
<dbReference type="PANTHER" id="PTHR30469:SF36">
    <property type="entry name" value="BLL3903 PROTEIN"/>
    <property type="match status" value="1"/>
</dbReference>
<comment type="subcellular location">
    <subcellularLocation>
        <location evidence="1">Cell envelope</location>
    </subcellularLocation>
</comment>
<evidence type="ECO:0000313" key="9">
    <source>
        <dbReference type="Proteomes" id="UP000249518"/>
    </source>
</evidence>
<keyword evidence="4" id="KW-0812">Transmembrane</keyword>
<keyword evidence="4" id="KW-0472">Membrane</keyword>
<dbReference type="Gene3D" id="2.40.30.170">
    <property type="match status" value="1"/>
</dbReference>
<evidence type="ECO:0000256" key="3">
    <source>
        <dbReference type="ARBA" id="ARBA00022448"/>
    </source>
</evidence>
<dbReference type="InterPro" id="IPR006143">
    <property type="entry name" value="RND_pump_MFP"/>
</dbReference>
<keyword evidence="4" id="KW-1133">Transmembrane helix</keyword>
<dbReference type="Pfam" id="PF25954">
    <property type="entry name" value="Beta-barrel_RND_2"/>
    <property type="match status" value="1"/>
</dbReference>
<proteinExistence type="inferred from homology"/>
<dbReference type="SUPFAM" id="SSF111369">
    <property type="entry name" value="HlyD-like secretion proteins"/>
    <property type="match status" value="1"/>
</dbReference>
<dbReference type="Proteomes" id="UP000249518">
    <property type="component" value="Unassembled WGS sequence"/>
</dbReference>
<dbReference type="RefSeq" id="WP_112086162.1">
    <property type="nucleotide sequence ID" value="NZ_QLSV01000007.1"/>
</dbReference>
<evidence type="ECO:0000256" key="1">
    <source>
        <dbReference type="ARBA" id="ARBA00004196"/>
    </source>
</evidence>
<dbReference type="Gene3D" id="2.40.50.100">
    <property type="match status" value="1"/>
</dbReference>
<comment type="caution">
    <text evidence="8">The sequence shown here is derived from an EMBL/GenBank/DDBJ whole genome shotgun (WGS) entry which is preliminary data.</text>
</comment>
<dbReference type="Pfam" id="PF25917">
    <property type="entry name" value="BSH_RND"/>
    <property type="match status" value="1"/>
</dbReference>
<dbReference type="Gene3D" id="1.10.287.470">
    <property type="entry name" value="Helix hairpin bin"/>
    <property type="match status" value="1"/>
</dbReference>
<accession>A0A328WNW0</accession>
<evidence type="ECO:0000259" key="6">
    <source>
        <dbReference type="Pfam" id="PF25954"/>
    </source>
</evidence>
<feature type="transmembrane region" description="Helical" evidence="4">
    <location>
        <begin position="6"/>
        <end position="24"/>
    </location>
</feature>
<gene>
    <name evidence="8" type="ORF">B0I10_107171</name>
</gene>
<sequence>MKLKNGIIFLLIASLITLIIYRILSNKNQDEKSNQKAIAPKVLSTVNGIVLKPKKFANELTLSGSIDANEQIELRSEVSGVVQGIYFEEGSYVTKGKQLVKVNDIELRAQLAQARTRQSLASENERRAKLLLQKEAISQEEYDMASAEFESAKSQTQLIQAQIAKTSIVAPFSGKIGLRSISPGTYVTPTTLIAKLVNNTQVKITFSIPEKYASLIKSNSSLTFTTAGSKEIFTAKIYALEPAVEQATRTLQIRAIADNKDGKLLPGTFANIMLPLEELNDAILIPTESIIPIQNGKKVFITENGKAKEVIIETANRTEKEILVTSGLKVGDTLITSGIMAIKAGAPVNLKLIQN</sequence>
<feature type="domain" description="CusB-like beta-barrel" evidence="6">
    <location>
        <begin position="204"/>
        <end position="274"/>
    </location>
</feature>
<dbReference type="OrthoDB" id="9806939at2"/>
<dbReference type="Gene3D" id="2.40.420.20">
    <property type="match status" value="1"/>
</dbReference>
<dbReference type="InterPro" id="IPR058625">
    <property type="entry name" value="MdtA-like_BSH"/>
</dbReference>
<reference evidence="8 9" key="1">
    <citation type="submission" date="2018-06" db="EMBL/GenBank/DDBJ databases">
        <title>Genomic Encyclopedia of Type Strains, Phase III (KMG-III): the genomes of soil and plant-associated and newly described type strains.</title>
        <authorList>
            <person name="Whitman W."/>
        </authorList>
    </citation>
    <scope>NUCLEOTIDE SEQUENCE [LARGE SCALE GENOMIC DNA]</scope>
    <source>
        <strain evidence="8 9">CGMCC 1.12504</strain>
    </source>
</reference>
<evidence type="ECO:0000313" key="8">
    <source>
        <dbReference type="EMBL" id="RAR47891.1"/>
    </source>
</evidence>
<dbReference type="InterPro" id="IPR058792">
    <property type="entry name" value="Beta-barrel_RND_2"/>
</dbReference>
<dbReference type="GO" id="GO:1990281">
    <property type="term" value="C:efflux pump complex"/>
    <property type="evidence" value="ECO:0007669"/>
    <property type="project" value="TreeGrafter"/>
</dbReference>
<evidence type="ECO:0000259" key="7">
    <source>
        <dbReference type="Pfam" id="PF25967"/>
    </source>
</evidence>
<dbReference type="InterPro" id="IPR058627">
    <property type="entry name" value="MdtA-like_C"/>
</dbReference>
<dbReference type="AlphaFoldDB" id="A0A328WNW0"/>
<dbReference type="EMBL" id="QLSV01000007">
    <property type="protein sequence ID" value="RAR47891.1"/>
    <property type="molecule type" value="Genomic_DNA"/>
</dbReference>
<dbReference type="Pfam" id="PF25967">
    <property type="entry name" value="RND-MFP_C"/>
    <property type="match status" value="1"/>
</dbReference>
<evidence type="ECO:0000256" key="4">
    <source>
        <dbReference type="SAM" id="Phobius"/>
    </source>
</evidence>
<keyword evidence="9" id="KW-1185">Reference proteome</keyword>
<feature type="domain" description="Multidrug resistance protein MdtA-like barrel-sandwich hybrid" evidence="5">
    <location>
        <begin position="70"/>
        <end position="189"/>
    </location>
</feature>
<comment type="similarity">
    <text evidence="2">Belongs to the membrane fusion protein (MFP) (TC 8.A.1) family.</text>
</comment>
<feature type="domain" description="Multidrug resistance protein MdtA-like C-terminal permuted SH3" evidence="7">
    <location>
        <begin position="281"/>
        <end position="339"/>
    </location>
</feature>
<evidence type="ECO:0000259" key="5">
    <source>
        <dbReference type="Pfam" id="PF25917"/>
    </source>
</evidence>
<organism evidence="8 9">
    <name type="scientific">Flavobacterium lacus</name>
    <dbReference type="NCBI Taxonomy" id="1353778"/>
    <lineage>
        <taxon>Bacteria</taxon>
        <taxon>Pseudomonadati</taxon>
        <taxon>Bacteroidota</taxon>
        <taxon>Flavobacteriia</taxon>
        <taxon>Flavobacteriales</taxon>
        <taxon>Flavobacteriaceae</taxon>
        <taxon>Flavobacterium</taxon>
    </lineage>
</organism>
<protein>
    <submittedName>
        <fullName evidence="8">Membrane fusion protein (Multidrug efflux system)</fullName>
    </submittedName>
</protein>
<keyword evidence="3" id="KW-0813">Transport</keyword>